<evidence type="ECO:0000313" key="5">
    <source>
        <dbReference type="Proteomes" id="UP000759103"/>
    </source>
</evidence>
<dbReference type="CDD" id="cd03397">
    <property type="entry name" value="PAP2_acid_phosphatase"/>
    <property type="match status" value="1"/>
</dbReference>
<gene>
    <name evidence="4" type="ORF">KZ820_06255</name>
</gene>
<evidence type="ECO:0000256" key="1">
    <source>
        <dbReference type="PIRNR" id="PIRNR000897"/>
    </source>
</evidence>
<evidence type="ECO:0000259" key="3">
    <source>
        <dbReference type="SMART" id="SM00014"/>
    </source>
</evidence>
<keyword evidence="5" id="KW-1185">Reference proteome</keyword>
<comment type="caution">
    <text evidence="4">The sequence shown here is derived from an EMBL/GenBank/DDBJ whole genome shotgun (WGS) entry which is preliminary data.</text>
</comment>
<comment type="catalytic activity">
    <reaction evidence="1">
        <text>a phosphate monoester + H2O = an alcohol + phosphate</text>
        <dbReference type="Rhea" id="RHEA:15017"/>
        <dbReference type="ChEBI" id="CHEBI:15377"/>
        <dbReference type="ChEBI" id="CHEBI:30879"/>
        <dbReference type="ChEBI" id="CHEBI:43474"/>
        <dbReference type="ChEBI" id="CHEBI:67140"/>
        <dbReference type="EC" id="3.1.3.2"/>
    </reaction>
</comment>
<dbReference type="SUPFAM" id="SSF48317">
    <property type="entry name" value="Acid phosphatase/Vanadium-dependent haloperoxidase"/>
    <property type="match status" value="1"/>
</dbReference>
<dbReference type="EC" id="3.1.3.2" evidence="1"/>
<reference evidence="4 5" key="1">
    <citation type="submission" date="2021-07" db="EMBL/GenBank/DDBJ databases">
        <title>Sphingomonas sp.</title>
        <authorList>
            <person name="Feng G."/>
            <person name="Li J."/>
            <person name="Pan M."/>
        </authorList>
    </citation>
    <scope>NUCLEOTIDE SEQUENCE [LARGE SCALE GENOMIC DNA]</scope>
    <source>
        <strain evidence="4 5">RRHST34</strain>
    </source>
</reference>
<sequence length="271" mass="29202">MRLWLKASCLSALALGVGAVAFGADRPSGYLAPGEFDVTHVIEPAPRKGDPRYETDRKIFKATRALVGTPRWQLATNDAEINARALLRDFSCSVGVVLTPESAPHVANVIARAARDTGAQTSRAKEFYQRNRPYTIDKGRICQAPAELYDEKAHRVSYDYPSGHTTYGWTHALVLAALAPDRAQQILERGRAYGDSRFICGAHNESAVEGGMLSASATMALVATKTAYQADLSAARAELAALRASGPQPQGCETEAALLAQHVMPNLGRDH</sequence>
<dbReference type="RefSeq" id="WP_219747706.1">
    <property type="nucleotide sequence ID" value="NZ_JAHXZN010000001.1"/>
</dbReference>
<dbReference type="PRINTS" id="PR00483">
    <property type="entry name" value="BACPHPHTASE"/>
</dbReference>
<organism evidence="4 5">
    <name type="scientific">Sphingomonas citri</name>
    <dbReference type="NCBI Taxonomy" id="2862499"/>
    <lineage>
        <taxon>Bacteria</taxon>
        <taxon>Pseudomonadati</taxon>
        <taxon>Pseudomonadota</taxon>
        <taxon>Alphaproteobacteria</taxon>
        <taxon>Sphingomonadales</taxon>
        <taxon>Sphingomonadaceae</taxon>
        <taxon>Sphingomonas</taxon>
    </lineage>
</organism>
<dbReference type="PIRSF" id="PIRSF000897">
    <property type="entry name" value="Acid_Ptase_ClsA"/>
    <property type="match status" value="1"/>
</dbReference>
<dbReference type="InterPro" id="IPR000326">
    <property type="entry name" value="PAP2/HPO"/>
</dbReference>
<dbReference type="Gene3D" id="1.20.144.10">
    <property type="entry name" value="Phosphatidic acid phosphatase type 2/haloperoxidase"/>
    <property type="match status" value="1"/>
</dbReference>
<feature type="signal peptide" evidence="2">
    <location>
        <begin position="1"/>
        <end position="23"/>
    </location>
</feature>
<feature type="chain" id="PRO_5045522040" description="Acid phosphatase" evidence="2">
    <location>
        <begin position="24"/>
        <end position="271"/>
    </location>
</feature>
<dbReference type="Pfam" id="PF01569">
    <property type="entry name" value="PAP2"/>
    <property type="match status" value="1"/>
</dbReference>
<dbReference type="EMBL" id="JAHXZN010000001">
    <property type="protein sequence ID" value="MBW6530334.1"/>
    <property type="molecule type" value="Genomic_DNA"/>
</dbReference>
<proteinExistence type="inferred from homology"/>
<dbReference type="SMART" id="SM00014">
    <property type="entry name" value="acidPPc"/>
    <property type="match status" value="1"/>
</dbReference>
<dbReference type="InterPro" id="IPR001011">
    <property type="entry name" value="Acid_Pase_classA_bac"/>
</dbReference>
<protein>
    <recommendedName>
        <fullName evidence="1">Acid phosphatase</fullName>
        <ecNumber evidence="1">3.1.3.2</ecNumber>
    </recommendedName>
</protein>
<feature type="domain" description="Phosphatidic acid phosphatase type 2/haloperoxidase" evidence="3">
    <location>
        <begin position="108"/>
        <end position="223"/>
    </location>
</feature>
<name>A0ABS7BL53_9SPHN</name>
<accession>A0ABS7BL53</accession>
<evidence type="ECO:0000256" key="2">
    <source>
        <dbReference type="SAM" id="SignalP"/>
    </source>
</evidence>
<dbReference type="Proteomes" id="UP000759103">
    <property type="component" value="Unassembled WGS sequence"/>
</dbReference>
<keyword evidence="1" id="KW-0378">Hydrolase</keyword>
<keyword evidence="2" id="KW-0732">Signal</keyword>
<evidence type="ECO:0000313" key="4">
    <source>
        <dbReference type="EMBL" id="MBW6530334.1"/>
    </source>
</evidence>
<comment type="similarity">
    <text evidence="1">Belongs to the class A bacterial acid phosphatase family.</text>
</comment>
<dbReference type="InterPro" id="IPR036938">
    <property type="entry name" value="PAP2/HPO_sf"/>
</dbReference>